<keyword evidence="7 10" id="KW-0472">Membrane</keyword>
<dbReference type="PANTHER" id="PTHR21137:SF35">
    <property type="entry name" value="ODORANT RECEPTOR 19A-RELATED"/>
    <property type="match status" value="1"/>
</dbReference>
<comment type="subcellular location">
    <subcellularLocation>
        <location evidence="1">Cell membrane</location>
        <topology evidence="1">Multi-pass membrane protein</topology>
    </subcellularLocation>
</comment>
<evidence type="ECO:0000256" key="6">
    <source>
        <dbReference type="ARBA" id="ARBA00022989"/>
    </source>
</evidence>
<proteinExistence type="evidence at transcript level"/>
<dbReference type="Pfam" id="PF02949">
    <property type="entry name" value="7tm_6"/>
    <property type="match status" value="1"/>
</dbReference>
<feature type="transmembrane region" description="Helical" evidence="10">
    <location>
        <begin position="24"/>
        <end position="43"/>
    </location>
</feature>
<evidence type="ECO:0000256" key="9">
    <source>
        <dbReference type="ARBA" id="ARBA00023224"/>
    </source>
</evidence>
<protein>
    <submittedName>
        <fullName evidence="11">Odorant receptor 33</fullName>
    </submittedName>
</protein>
<accession>M3TZ13</accession>
<dbReference type="PANTHER" id="PTHR21137">
    <property type="entry name" value="ODORANT RECEPTOR"/>
    <property type="match status" value="1"/>
</dbReference>
<organism evidence="11">
    <name type="scientific">Ips typographus</name>
    <name type="common">European spruce bark beetle</name>
    <dbReference type="NCBI Taxonomy" id="55986"/>
    <lineage>
        <taxon>Eukaryota</taxon>
        <taxon>Metazoa</taxon>
        <taxon>Ecdysozoa</taxon>
        <taxon>Arthropoda</taxon>
        <taxon>Hexapoda</taxon>
        <taxon>Insecta</taxon>
        <taxon>Pterygota</taxon>
        <taxon>Neoptera</taxon>
        <taxon>Endopterygota</taxon>
        <taxon>Coleoptera</taxon>
        <taxon>Polyphaga</taxon>
        <taxon>Cucujiformia</taxon>
        <taxon>Curculionidae</taxon>
        <taxon>Scolytinae</taxon>
        <taxon>Ips</taxon>
    </lineage>
</organism>
<dbReference type="GO" id="GO:0005549">
    <property type="term" value="F:odorant binding"/>
    <property type="evidence" value="ECO:0007669"/>
    <property type="project" value="InterPro"/>
</dbReference>
<keyword evidence="3" id="KW-0716">Sensory transduction</keyword>
<keyword evidence="2" id="KW-1003">Cell membrane</keyword>
<dbReference type="GO" id="GO:0004984">
    <property type="term" value="F:olfactory receptor activity"/>
    <property type="evidence" value="ECO:0007669"/>
    <property type="project" value="InterPro"/>
</dbReference>
<name>M3TZ13_IPSTY</name>
<evidence type="ECO:0000256" key="4">
    <source>
        <dbReference type="ARBA" id="ARBA00022692"/>
    </source>
</evidence>
<dbReference type="GO" id="GO:0005886">
    <property type="term" value="C:plasma membrane"/>
    <property type="evidence" value="ECO:0007669"/>
    <property type="project" value="UniProtKB-SubCell"/>
</dbReference>
<evidence type="ECO:0000256" key="3">
    <source>
        <dbReference type="ARBA" id="ARBA00022606"/>
    </source>
</evidence>
<evidence type="ECO:0000256" key="7">
    <source>
        <dbReference type="ARBA" id="ARBA00023136"/>
    </source>
</evidence>
<evidence type="ECO:0000313" key="11">
    <source>
        <dbReference type="EMBL" id="JAA74428.1"/>
    </source>
</evidence>
<keyword evidence="8 11" id="KW-0675">Receptor</keyword>
<keyword evidence="9" id="KW-0807">Transducer</keyword>
<keyword evidence="5" id="KW-0552">Olfaction</keyword>
<keyword evidence="6 10" id="KW-1133">Transmembrane helix</keyword>
<sequence length="122" mass="14005">MLIDIVPGSIQIACSLFQMVKNLNLVQCIILCEFTLTLIFRIFMFTSTIHNMADLSQKIGSAWYNMDWIELPRDVRNNLMFCIMRSQRPLWITLGDIDTISMGSFLAVLKGAYSYLMVLLTV</sequence>
<gene>
    <name evidence="11" type="primary">ItypOR33</name>
</gene>
<evidence type="ECO:0000256" key="1">
    <source>
        <dbReference type="ARBA" id="ARBA00004651"/>
    </source>
</evidence>
<dbReference type="EMBL" id="GACR01000033">
    <property type="protein sequence ID" value="JAA74428.1"/>
    <property type="molecule type" value="mRNA"/>
</dbReference>
<evidence type="ECO:0000256" key="5">
    <source>
        <dbReference type="ARBA" id="ARBA00022725"/>
    </source>
</evidence>
<evidence type="ECO:0000256" key="8">
    <source>
        <dbReference type="ARBA" id="ARBA00023170"/>
    </source>
</evidence>
<reference evidence="11" key="1">
    <citation type="journal article" date="2013" name="BMC Genomics">
        <title>Antennal transcriptome analysis of the chemosensory gene families in the tree killing bark beetles, Ips typographus and Dendroctonus ponderosae (Coleoptera: Curculionidae: Scolytinae).</title>
        <authorList>
            <person name="Andersson M.N."/>
            <person name="Grosse-Wilde E."/>
            <person name="Keeling C.I."/>
            <person name="Bengtsson J.M."/>
            <person name="Yuen M.M."/>
            <person name="Li M."/>
            <person name="Hillbur Y."/>
            <person name="Bohlmann J."/>
            <person name="Hansson B.S."/>
            <person name="Schlyter F."/>
        </authorList>
    </citation>
    <scope>NUCLEOTIDE SEQUENCE</scope>
</reference>
<keyword evidence="4 10" id="KW-0812">Transmembrane</keyword>
<dbReference type="AlphaFoldDB" id="M3TZ13"/>
<evidence type="ECO:0000256" key="10">
    <source>
        <dbReference type="SAM" id="Phobius"/>
    </source>
</evidence>
<dbReference type="InterPro" id="IPR004117">
    <property type="entry name" value="7tm6_olfct_rcpt"/>
</dbReference>
<dbReference type="GO" id="GO:0007165">
    <property type="term" value="P:signal transduction"/>
    <property type="evidence" value="ECO:0007669"/>
    <property type="project" value="UniProtKB-KW"/>
</dbReference>
<evidence type="ECO:0000256" key="2">
    <source>
        <dbReference type="ARBA" id="ARBA00022475"/>
    </source>
</evidence>